<dbReference type="AlphaFoldDB" id="A0A815LSY3"/>
<sequence>MHFNDSGIELIKGDEWVQFYHTFLNDPMAKSMIEDRVKLGQIIEFNGRFGLNKSHMNGTLYESGKKTTNKSGQQEVEENLYLGSVINNAFSDQSNLLASSSSDFLPPRPTTDESPMEIETFKLCIDKENMVDAFHPIDENSNPPRHSTPINNKKNSSSTILPVDPVTSSSNRSDGNRIVILSSVINNCCSSSPINRNSLIQSASTDFSSPLQLMSSNSINKIIEVLNSSSIQLGSTSPNWFISIVDIMEHHQSHEDKQPYIDDTIKENLIVYVVVDVLQDMINLISTVSVTVADTALVISKIAKVVENDKHPIWKKLILNKHVLATASDLSRTVTGSDEINAARQSCIEKLLDIGCFLNGDSFLNGKQKAFLKNSPEDDRLISALNKYDIDINEYKESFNNHLPFIYKNGIPVPAVLNNNTNKNKFTQAFVDKLQSDPFYSAYLRIDLNHVVKPSSLKRKTTSSYETDFFRAQKVAKRAHHEKHD</sequence>
<evidence type="ECO:0000313" key="4">
    <source>
        <dbReference type="Proteomes" id="UP000663864"/>
    </source>
</evidence>
<evidence type="ECO:0000313" key="2">
    <source>
        <dbReference type="EMBL" id="CAF1409981.1"/>
    </source>
</evidence>
<dbReference type="EMBL" id="CAJNOT010003986">
    <property type="protein sequence ID" value="CAF1409981.1"/>
    <property type="molecule type" value="Genomic_DNA"/>
</dbReference>
<dbReference type="Proteomes" id="UP000663836">
    <property type="component" value="Unassembled WGS sequence"/>
</dbReference>
<proteinExistence type="predicted"/>
<dbReference type="EMBL" id="CAJOBD010006262">
    <property type="protein sequence ID" value="CAF4056364.1"/>
    <property type="molecule type" value="Genomic_DNA"/>
</dbReference>
<gene>
    <name evidence="3" type="ORF">JBS370_LOCUS29333</name>
    <name evidence="2" type="ORF">ZHD862_LOCUS33496</name>
</gene>
<name>A0A815LSY3_9BILA</name>
<evidence type="ECO:0000256" key="1">
    <source>
        <dbReference type="SAM" id="MobiDB-lite"/>
    </source>
</evidence>
<dbReference type="Proteomes" id="UP000663864">
    <property type="component" value="Unassembled WGS sequence"/>
</dbReference>
<feature type="compositionally biased region" description="Polar residues" evidence="1">
    <location>
        <begin position="139"/>
        <end position="172"/>
    </location>
</feature>
<organism evidence="2 4">
    <name type="scientific">Rotaria sordida</name>
    <dbReference type="NCBI Taxonomy" id="392033"/>
    <lineage>
        <taxon>Eukaryota</taxon>
        <taxon>Metazoa</taxon>
        <taxon>Spiralia</taxon>
        <taxon>Gnathifera</taxon>
        <taxon>Rotifera</taxon>
        <taxon>Eurotatoria</taxon>
        <taxon>Bdelloidea</taxon>
        <taxon>Philodinida</taxon>
        <taxon>Philodinidae</taxon>
        <taxon>Rotaria</taxon>
    </lineage>
</organism>
<accession>A0A815LSY3</accession>
<protein>
    <submittedName>
        <fullName evidence="2">Uncharacterized protein</fullName>
    </submittedName>
</protein>
<evidence type="ECO:0000313" key="3">
    <source>
        <dbReference type="EMBL" id="CAF4056364.1"/>
    </source>
</evidence>
<feature type="region of interest" description="Disordered" evidence="1">
    <location>
        <begin position="137"/>
        <end position="172"/>
    </location>
</feature>
<comment type="caution">
    <text evidence="2">The sequence shown here is derived from an EMBL/GenBank/DDBJ whole genome shotgun (WGS) entry which is preliminary data.</text>
</comment>
<reference evidence="2" key="1">
    <citation type="submission" date="2021-02" db="EMBL/GenBank/DDBJ databases">
        <authorList>
            <person name="Nowell W R."/>
        </authorList>
    </citation>
    <scope>NUCLEOTIDE SEQUENCE</scope>
</reference>